<feature type="region of interest" description="Disordered" evidence="12">
    <location>
        <begin position="1"/>
        <end position="46"/>
    </location>
</feature>
<accession>A0A8J5XQA2</accession>
<dbReference type="SUPFAM" id="SSF54928">
    <property type="entry name" value="RNA-binding domain, RBD"/>
    <property type="match status" value="1"/>
</dbReference>
<evidence type="ECO:0000256" key="8">
    <source>
        <dbReference type="ARBA" id="ARBA00023187"/>
    </source>
</evidence>
<dbReference type="SMART" id="SM00360">
    <property type="entry name" value="RRM"/>
    <property type="match status" value="1"/>
</dbReference>
<dbReference type="PANTHER" id="PTHR45894">
    <property type="entry name" value="RNA-BINDING PROTEIN 8A"/>
    <property type="match status" value="1"/>
</dbReference>
<evidence type="ECO:0000256" key="10">
    <source>
        <dbReference type="ARBA" id="ARBA00077711"/>
    </source>
</evidence>
<dbReference type="OMA" id="DAIEGWI"/>
<evidence type="ECO:0000256" key="7">
    <source>
        <dbReference type="ARBA" id="ARBA00022884"/>
    </source>
</evidence>
<organism evidence="14 15">
    <name type="scientific">Diacronema lutheri</name>
    <name type="common">Unicellular marine alga</name>
    <name type="synonym">Monochrysis lutheri</name>
    <dbReference type="NCBI Taxonomy" id="2081491"/>
    <lineage>
        <taxon>Eukaryota</taxon>
        <taxon>Haptista</taxon>
        <taxon>Haptophyta</taxon>
        <taxon>Pavlovophyceae</taxon>
        <taxon>Pavlovales</taxon>
        <taxon>Pavlovaceae</taxon>
        <taxon>Diacronema</taxon>
    </lineage>
</organism>
<feature type="compositionally biased region" description="Basic and acidic residues" evidence="12">
    <location>
        <begin position="153"/>
        <end position="176"/>
    </location>
</feature>
<keyword evidence="15" id="KW-1185">Reference proteome</keyword>
<dbReference type="InterPro" id="IPR033744">
    <property type="entry name" value="RRM_RBM8"/>
</dbReference>
<gene>
    <name evidence="14" type="ORF">KFE25_013352</name>
</gene>
<reference evidence="14" key="1">
    <citation type="submission" date="2021-05" db="EMBL/GenBank/DDBJ databases">
        <title>The genome of the haptophyte Pavlova lutheri (Diacronema luteri, Pavlovales) - a model for lipid biosynthesis in eukaryotic algae.</title>
        <authorList>
            <person name="Hulatt C.J."/>
            <person name="Posewitz M.C."/>
        </authorList>
    </citation>
    <scope>NUCLEOTIDE SEQUENCE</scope>
    <source>
        <strain evidence="14">NIVA-4/92</strain>
    </source>
</reference>
<dbReference type="Pfam" id="PF00076">
    <property type="entry name" value="RRM_1"/>
    <property type="match status" value="1"/>
</dbReference>
<dbReference type="GO" id="GO:0006397">
    <property type="term" value="P:mRNA processing"/>
    <property type="evidence" value="ECO:0007669"/>
    <property type="project" value="UniProtKB-KW"/>
</dbReference>
<dbReference type="AlphaFoldDB" id="A0A8J5XQA2"/>
<feature type="compositionally biased region" description="Basic and acidic residues" evidence="12">
    <location>
        <begin position="1"/>
        <end position="23"/>
    </location>
</feature>
<dbReference type="EMBL" id="JAGTXO010000004">
    <property type="protein sequence ID" value="KAG8468269.1"/>
    <property type="molecule type" value="Genomic_DNA"/>
</dbReference>
<keyword evidence="5" id="KW-0507">mRNA processing</keyword>
<dbReference type="Proteomes" id="UP000751190">
    <property type="component" value="Unassembled WGS sequence"/>
</dbReference>
<comment type="subcellular location">
    <subcellularLocation>
        <location evidence="2">Cytoplasm</location>
    </subcellularLocation>
    <subcellularLocation>
        <location evidence="1">Nucleus</location>
    </subcellularLocation>
</comment>
<dbReference type="InterPro" id="IPR000504">
    <property type="entry name" value="RRM_dom"/>
</dbReference>
<evidence type="ECO:0000313" key="14">
    <source>
        <dbReference type="EMBL" id="KAG8468269.1"/>
    </source>
</evidence>
<keyword evidence="3" id="KW-0813">Transport</keyword>
<dbReference type="PROSITE" id="PS50102">
    <property type="entry name" value="RRM"/>
    <property type="match status" value="1"/>
</dbReference>
<keyword evidence="4" id="KW-0963">Cytoplasm</keyword>
<evidence type="ECO:0000256" key="6">
    <source>
        <dbReference type="ARBA" id="ARBA00022845"/>
    </source>
</evidence>
<keyword evidence="9" id="KW-0539">Nucleus</keyword>
<dbReference type="GO" id="GO:0008380">
    <property type="term" value="P:RNA splicing"/>
    <property type="evidence" value="ECO:0007669"/>
    <property type="project" value="UniProtKB-KW"/>
</dbReference>
<dbReference type="FunFam" id="3.30.70.330:FF:000525">
    <property type="entry name" value="RNA-binding protein 8A"/>
    <property type="match status" value="1"/>
</dbReference>
<dbReference type="InterPro" id="IPR012677">
    <property type="entry name" value="Nucleotide-bd_a/b_plait_sf"/>
</dbReference>
<dbReference type="GO" id="GO:0003729">
    <property type="term" value="F:mRNA binding"/>
    <property type="evidence" value="ECO:0007669"/>
    <property type="project" value="InterPro"/>
</dbReference>
<evidence type="ECO:0000313" key="15">
    <source>
        <dbReference type="Proteomes" id="UP000751190"/>
    </source>
</evidence>
<evidence type="ECO:0000256" key="5">
    <source>
        <dbReference type="ARBA" id="ARBA00022664"/>
    </source>
</evidence>
<keyword evidence="8" id="KW-0508">mRNA splicing</keyword>
<keyword evidence="7 11" id="KW-0694">RNA-binding</keyword>
<dbReference type="GO" id="GO:0006417">
    <property type="term" value="P:regulation of translation"/>
    <property type="evidence" value="ECO:0007669"/>
    <property type="project" value="UniProtKB-KW"/>
</dbReference>
<dbReference type="InterPro" id="IPR008111">
    <property type="entry name" value="RNA-bd_8"/>
</dbReference>
<dbReference type="PRINTS" id="PR01738">
    <property type="entry name" value="RNABINDINGM8"/>
</dbReference>
<evidence type="ECO:0000256" key="1">
    <source>
        <dbReference type="ARBA" id="ARBA00004123"/>
    </source>
</evidence>
<evidence type="ECO:0000259" key="13">
    <source>
        <dbReference type="PROSITE" id="PS50102"/>
    </source>
</evidence>
<feature type="region of interest" description="Disordered" evidence="12">
    <location>
        <begin position="144"/>
        <end position="176"/>
    </location>
</feature>
<keyword evidence="6" id="KW-0810">Translation regulation</keyword>
<evidence type="ECO:0000256" key="11">
    <source>
        <dbReference type="PROSITE-ProRule" id="PRU00176"/>
    </source>
</evidence>
<sequence length="176" mass="19086">MAENDERASGPEGGKAVRRDSAGRRIKGRGNAGGDDSQMQQREGQFESIGTAGAGAAKSVEGWILFITGLDQETQEDDIHDKFCDFGDIKNLHLNLDRRTGFVKGYALVEFEQQAEAQGAITALNGTQVLGSTISVDWAFSRGPARRAAPAGGRRDAERGGGRREDENGDDRRRKY</sequence>
<evidence type="ECO:0000256" key="3">
    <source>
        <dbReference type="ARBA" id="ARBA00022448"/>
    </source>
</evidence>
<evidence type="ECO:0000256" key="9">
    <source>
        <dbReference type="ARBA" id="ARBA00023242"/>
    </source>
</evidence>
<dbReference type="OrthoDB" id="15688at2759"/>
<dbReference type="CDD" id="cd12324">
    <property type="entry name" value="RRM_RBM8"/>
    <property type="match status" value="1"/>
</dbReference>
<evidence type="ECO:0000256" key="4">
    <source>
        <dbReference type="ARBA" id="ARBA00022490"/>
    </source>
</evidence>
<dbReference type="InterPro" id="IPR035979">
    <property type="entry name" value="RBD_domain_sf"/>
</dbReference>
<proteinExistence type="predicted"/>
<feature type="domain" description="RRM" evidence="13">
    <location>
        <begin position="63"/>
        <end position="141"/>
    </location>
</feature>
<evidence type="ECO:0000256" key="12">
    <source>
        <dbReference type="SAM" id="MobiDB-lite"/>
    </source>
</evidence>
<dbReference type="Gene3D" id="3.30.70.330">
    <property type="match status" value="1"/>
</dbReference>
<protein>
    <recommendedName>
        <fullName evidence="10">RNA-binding protein 8A</fullName>
    </recommendedName>
</protein>
<name>A0A8J5XQA2_DIALT</name>
<evidence type="ECO:0000256" key="2">
    <source>
        <dbReference type="ARBA" id="ARBA00004496"/>
    </source>
</evidence>
<dbReference type="GO" id="GO:0005737">
    <property type="term" value="C:cytoplasm"/>
    <property type="evidence" value="ECO:0007669"/>
    <property type="project" value="UniProtKB-SubCell"/>
</dbReference>
<dbReference type="GO" id="GO:0005634">
    <property type="term" value="C:nucleus"/>
    <property type="evidence" value="ECO:0007669"/>
    <property type="project" value="UniProtKB-SubCell"/>
</dbReference>
<comment type="caution">
    <text evidence="14">The sequence shown here is derived from an EMBL/GenBank/DDBJ whole genome shotgun (WGS) entry which is preliminary data.</text>
</comment>